<sequence>MHALTLIDTPALVVFNIILASAMGVVLLVTRLGLDTAAVRLDTWLIGASLLILSRLMTPLEEVFAFLGLHLPGMTLMLPLMLCGLYWQAMGLRGLRGREVRRSHLLRHSLLAGITVVALDTVLDITVFLYIFLAGLLLVGMLLLREALMLARRTWGGRLLAATAGLMLISNLLLLDTSAASSEQVARRGLLVEMLWALFSTAGFLQCLYQDLREKLAATAMTDALTGALNRHGLLPQLERELARARRGQPLSVVLCDLDHFKKINDQHGHDVGDTVLKRFVARARAGLRRSDLLGRWGGEEFLFVLPDTAAAEAVRVAERVRANLLADSAAPPIRFSAGVASTTEPALQCDLQRLLSCADHRLYIAKQQRDRVVGNDADALDRHVG</sequence>
<comment type="caution">
    <text evidence="5">The sequence shown here is derived from an EMBL/GenBank/DDBJ whole genome shotgun (WGS) entry which is preliminary data.</text>
</comment>
<feature type="transmembrane region" description="Helical" evidence="3">
    <location>
        <begin position="156"/>
        <end position="174"/>
    </location>
</feature>
<geneLocation type="plasmid" evidence="5">
    <name>unnamed</name>
</geneLocation>
<gene>
    <name evidence="5" type="ORF">SM757_01100</name>
</gene>
<dbReference type="Pfam" id="PF00990">
    <property type="entry name" value="GGDEF"/>
    <property type="match status" value="1"/>
</dbReference>
<dbReference type="SUPFAM" id="SSF55073">
    <property type="entry name" value="Nucleotide cyclase"/>
    <property type="match status" value="1"/>
</dbReference>
<evidence type="ECO:0000256" key="1">
    <source>
        <dbReference type="ARBA" id="ARBA00012528"/>
    </source>
</evidence>
<dbReference type="PANTHER" id="PTHR45138:SF9">
    <property type="entry name" value="DIGUANYLATE CYCLASE DGCM-RELATED"/>
    <property type="match status" value="1"/>
</dbReference>
<accession>A0ABU5I7S6</accession>
<dbReference type="InterPro" id="IPR029787">
    <property type="entry name" value="Nucleotide_cyclase"/>
</dbReference>
<feature type="transmembrane region" description="Helical" evidence="3">
    <location>
        <begin position="194"/>
        <end position="212"/>
    </location>
</feature>
<feature type="domain" description="GGDEF" evidence="4">
    <location>
        <begin position="249"/>
        <end position="378"/>
    </location>
</feature>
<dbReference type="GO" id="GO:0052621">
    <property type="term" value="F:diguanylate cyclase activity"/>
    <property type="evidence" value="ECO:0007669"/>
    <property type="project" value="UniProtKB-EC"/>
</dbReference>
<proteinExistence type="predicted"/>
<name>A0ABU5I7S6_9BURK</name>
<dbReference type="InterPro" id="IPR043128">
    <property type="entry name" value="Rev_trsase/Diguanyl_cyclase"/>
</dbReference>
<evidence type="ECO:0000313" key="5">
    <source>
        <dbReference type="EMBL" id="MDZ5455161.1"/>
    </source>
</evidence>
<keyword evidence="3" id="KW-0812">Transmembrane</keyword>
<dbReference type="EMBL" id="JAXOJX010000001">
    <property type="protein sequence ID" value="MDZ5455161.1"/>
    <property type="molecule type" value="Genomic_DNA"/>
</dbReference>
<dbReference type="SMART" id="SM00267">
    <property type="entry name" value="GGDEF"/>
    <property type="match status" value="1"/>
</dbReference>
<comment type="catalytic activity">
    <reaction evidence="2">
        <text>2 GTP = 3',3'-c-di-GMP + 2 diphosphate</text>
        <dbReference type="Rhea" id="RHEA:24898"/>
        <dbReference type="ChEBI" id="CHEBI:33019"/>
        <dbReference type="ChEBI" id="CHEBI:37565"/>
        <dbReference type="ChEBI" id="CHEBI:58805"/>
        <dbReference type="EC" id="2.7.7.65"/>
    </reaction>
</comment>
<dbReference type="Gene3D" id="3.30.70.270">
    <property type="match status" value="1"/>
</dbReference>
<evidence type="ECO:0000313" key="6">
    <source>
        <dbReference type="Proteomes" id="UP001293718"/>
    </source>
</evidence>
<feature type="transmembrane region" description="Helical" evidence="3">
    <location>
        <begin position="105"/>
        <end position="121"/>
    </location>
</feature>
<feature type="transmembrane region" description="Helical" evidence="3">
    <location>
        <begin position="127"/>
        <end position="144"/>
    </location>
</feature>
<protein>
    <recommendedName>
        <fullName evidence="1">diguanylate cyclase</fullName>
        <ecNumber evidence="1">2.7.7.65</ecNumber>
    </recommendedName>
</protein>
<keyword evidence="3" id="KW-1133">Transmembrane helix</keyword>
<keyword evidence="3" id="KW-0472">Membrane</keyword>
<evidence type="ECO:0000256" key="3">
    <source>
        <dbReference type="SAM" id="Phobius"/>
    </source>
</evidence>
<dbReference type="InterPro" id="IPR050469">
    <property type="entry name" value="Diguanylate_Cyclase"/>
</dbReference>
<feature type="transmembrane region" description="Helical" evidence="3">
    <location>
        <begin position="63"/>
        <end position="85"/>
    </location>
</feature>
<evidence type="ECO:0000259" key="4">
    <source>
        <dbReference type="PROSITE" id="PS50887"/>
    </source>
</evidence>
<dbReference type="InterPro" id="IPR000160">
    <property type="entry name" value="GGDEF_dom"/>
</dbReference>
<dbReference type="Proteomes" id="UP001293718">
    <property type="component" value="Unassembled WGS sequence"/>
</dbReference>
<dbReference type="PROSITE" id="PS50887">
    <property type="entry name" value="GGDEF"/>
    <property type="match status" value="1"/>
</dbReference>
<keyword evidence="5" id="KW-0808">Transferase</keyword>
<dbReference type="EC" id="2.7.7.65" evidence="1"/>
<organism evidence="5 6">
    <name type="scientific">Azohydromonas lata</name>
    <dbReference type="NCBI Taxonomy" id="45677"/>
    <lineage>
        <taxon>Bacteria</taxon>
        <taxon>Pseudomonadati</taxon>
        <taxon>Pseudomonadota</taxon>
        <taxon>Betaproteobacteria</taxon>
        <taxon>Burkholderiales</taxon>
        <taxon>Sphaerotilaceae</taxon>
        <taxon>Azohydromonas</taxon>
    </lineage>
</organism>
<dbReference type="CDD" id="cd01949">
    <property type="entry name" value="GGDEF"/>
    <property type="match status" value="1"/>
</dbReference>
<dbReference type="NCBIfam" id="TIGR00254">
    <property type="entry name" value="GGDEF"/>
    <property type="match status" value="1"/>
</dbReference>
<keyword evidence="5" id="KW-0548">Nucleotidyltransferase</keyword>
<keyword evidence="5" id="KW-0614">Plasmid</keyword>
<evidence type="ECO:0000256" key="2">
    <source>
        <dbReference type="ARBA" id="ARBA00034247"/>
    </source>
</evidence>
<keyword evidence="6" id="KW-1185">Reference proteome</keyword>
<feature type="transmembrane region" description="Helical" evidence="3">
    <location>
        <begin position="12"/>
        <end position="34"/>
    </location>
</feature>
<dbReference type="PANTHER" id="PTHR45138">
    <property type="entry name" value="REGULATORY COMPONENTS OF SENSORY TRANSDUCTION SYSTEM"/>
    <property type="match status" value="1"/>
</dbReference>
<dbReference type="RefSeq" id="WP_322463878.1">
    <property type="nucleotide sequence ID" value="NZ_JAXOJX010000001.1"/>
</dbReference>
<reference evidence="5 6" key="1">
    <citation type="submission" date="2023-11" db="EMBL/GenBank/DDBJ databases">
        <title>Draft genome of Azohydromonas lata strain H1 (DSM1123), a polyhydroxyalkanoate producer.</title>
        <authorList>
            <person name="Traversa D."/>
            <person name="D'Addabbo P."/>
            <person name="Pazzani C."/>
            <person name="Manzari C."/>
            <person name="Chiara M."/>
            <person name="Scrascia M."/>
        </authorList>
    </citation>
    <scope>NUCLEOTIDE SEQUENCE [LARGE SCALE GENOMIC DNA]</scope>
    <source>
        <strain evidence="5 6">H1</strain>
        <plasmid evidence="5">unnamed</plasmid>
    </source>
</reference>